<proteinExistence type="predicted"/>
<evidence type="ECO:0000313" key="2">
    <source>
        <dbReference type="EMBL" id="ANY80927.1"/>
    </source>
</evidence>
<dbReference type="InterPro" id="IPR032466">
    <property type="entry name" value="Metal_Hydrolase"/>
</dbReference>
<dbReference type="AlphaFoldDB" id="A0A1B2ELU9"/>
<dbReference type="InterPro" id="IPR057744">
    <property type="entry name" value="OTAase-like"/>
</dbReference>
<dbReference type="Gene3D" id="2.30.40.10">
    <property type="entry name" value="Urease, subunit C, domain 1"/>
    <property type="match status" value="1"/>
</dbReference>
<dbReference type="InterPro" id="IPR011059">
    <property type="entry name" value="Metal-dep_hydrolase_composite"/>
</dbReference>
<dbReference type="InterPro" id="IPR006680">
    <property type="entry name" value="Amidohydro-rel"/>
</dbReference>
<name>A0A1B2ELU9_9HYPH</name>
<dbReference type="RefSeq" id="WP_099511996.1">
    <property type="nucleotide sequence ID" value="NZ_CP016616.1"/>
</dbReference>
<dbReference type="Pfam" id="PF01979">
    <property type="entry name" value="Amidohydro_1"/>
    <property type="match status" value="1"/>
</dbReference>
<reference evidence="2" key="1">
    <citation type="submission" date="2016-07" db="EMBL/GenBank/DDBJ databases">
        <title>Microvirga ossetica sp. nov. a new species of rhizobia isolated from root nodules of the legume species Vicia alpestris Steven originated from North Ossetia region in the Caucasus.</title>
        <authorList>
            <person name="Safronova V.I."/>
            <person name="Kuznetsova I.G."/>
            <person name="Sazanova A.L."/>
            <person name="Belimov A."/>
            <person name="Andronov E."/>
            <person name="Osledkin Y.S."/>
            <person name="Onishchuk O.P."/>
            <person name="Kurchak O.N."/>
            <person name="Shaposhnikov A.I."/>
            <person name="Willems A."/>
            <person name="Tikhonovich I.A."/>
        </authorList>
    </citation>
    <scope>NUCLEOTIDE SEQUENCE [LARGE SCALE GENOMIC DNA]</scope>
    <source>
        <strain evidence="2">V5/3M</strain>
    </source>
</reference>
<dbReference type="OrthoDB" id="9815027at2"/>
<dbReference type="PANTHER" id="PTHR43135:SF3">
    <property type="entry name" value="ALPHA-D-RIBOSE 1-METHYLPHOSPHONATE 5-TRIPHOSPHATE DIPHOSPHATASE"/>
    <property type="match status" value="1"/>
</dbReference>
<organism evidence="2">
    <name type="scientific">Microvirga ossetica</name>
    <dbReference type="NCBI Taxonomy" id="1882682"/>
    <lineage>
        <taxon>Bacteria</taxon>
        <taxon>Pseudomonadati</taxon>
        <taxon>Pseudomonadota</taxon>
        <taxon>Alphaproteobacteria</taxon>
        <taxon>Hyphomicrobiales</taxon>
        <taxon>Methylobacteriaceae</taxon>
        <taxon>Microvirga</taxon>
    </lineage>
</organism>
<dbReference type="CDD" id="cd01299">
    <property type="entry name" value="Met_dep_hydrolase_A"/>
    <property type="match status" value="1"/>
</dbReference>
<sequence>MSAILFKNASILDGRRNEALADHNVLVENGEIREVSDGPITASSARVIDLAGKTLMPGLIDCHVHVIATVANLGANAELPNTLVALRSAKIMREMLMRGFTTVRDLGGADHGLVMAIEEGLIEAPRLVICGKALSQTGGHTDYRGRYHARNVDYYADKAGSLGRVVDGVDDVRRAAREEIKAGAQFIKIMANGGVSSPTDPIAFLGLSADEIRAAVEEARNAQTYVAAHLYTDEAIRRAVELGVESIEHGNLISAETARLAKEKGAYVVPTNVTFDYLAKEGASFGLPPESVAKIEDVRSQGLAALQTLHDAGVMMAYGSDLLGEMHQHQSDEFILRGEVLPAIEVIRSATINAAKVVKQEGKLGVVEAGAHADLIVVDGDPLKDLSVLTGQGRRMPAIMRAGRFVKDELAA</sequence>
<accession>A0A1B2ELU9</accession>
<dbReference type="SUPFAM" id="SSF51338">
    <property type="entry name" value="Composite domain of metallo-dependent hydrolases"/>
    <property type="match status" value="2"/>
</dbReference>
<dbReference type="InterPro" id="IPR051781">
    <property type="entry name" value="Metallo-dep_Hydrolase"/>
</dbReference>
<evidence type="ECO:0000259" key="1">
    <source>
        <dbReference type="Pfam" id="PF01979"/>
    </source>
</evidence>
<dbReference type="PANTHER" id="PTHR43135">
    <property type="entry name" value="ALPHA-D-RIBOSE 1-METHYLPHOSPHONATE 5-TRIPHOSPHATE DIPHOSPHATASE"/>
    <property type="match status" value="1"/>
</dbReference>
<protein>
    <submittedName>
        <fullName evidence="2">Peptidase M38</fullName>
    </submittedName>
</protein>
<dbReference type="SUPFAM" id="SSF51556">
    <property type="entry name" value="Metallo-dependent hydrolases"/>
    <property type="match status" value="1"/>
</dbReference>
<dbReference type="GO" id="GO:0016810">
    <property type="term" value="F:hydrolase activity, acting on carbon-nitrogen (but not peptide) bonds"/>
    <property type="evidence" value="ECO:0007669"/>
    <property type="project" value="InterPro"/>
</dbReference>
<feature type="domain" description="Amidohydrolase-related" evidence="1">
    <location>
        <begin position="54"/>
        <end position="392"/>
    </location>
</feature>
<dbReference type="EMBL" id="CP016616">
    <property type="protein sequence ID" value="ANY80927.1"/>
    <property type="molecule type" value="Genomic_DNA"/>
</dbReference>
<gene>
    <name evidence="2" type="ORF">BB934_24090</name>
</gene>
<dbReference type="KEGG" id="moc:BB934_24090"/>
<dbReference type="Gene3D" id="3.20.20.140">
    <property type="entry name" value="Metal-dependent hydrolases"/>
    <property type="match status" value="1"/>
</dbReference>